<sequence>MPAVRERTSAPAHRQRRSRARRMRCFVGAAHRTIRRRSRYRWRRVPFESNHPSNRNDFYLEITEYFRTITNYELTDTDLYPPTPDVEPAGANIRESAILKRPAAAINTHFHKNHSPKRVVQTFQIDE</sequence>
<name>A0A6H9T6E9_9BURK</name>
<dbReference type="RefSeq" id="WP_151067245.1">
    <property type="nucleotide sequence ID" value="NZ_CABVPL010000009.1"/>
</dbReference>
<reference evidence="2 3" key="1">
    <citation type="submission" date="2019-09" db="EMBL/GenBank/DDBJ databases">
        <title>Draft genome sequences of 48 bacterial type strains from the CCUG.</title>
        <authorList>
            <person name="Tunovic T."/>
            <person name="Pineiro-Iglesias B."/>
            <person name="Unosson C."/>
            <person name="Inganas E."/>
            <person name="Ohlen M."/>
            <person name="Cardew S."/>
            <person name="Jensie-Markopoulos S."/>
            <person name="Salva-Serra F."/>
            <person name="Jaen-Luchoro D."/>
            <person name="Karlsson R."/>
            <person name="Svensson-Stadler L."/>
            <person name="Chun J."/>
            <person name="Moore E."/>
        </authorList>
    </citation>
    <scope>NUCLEOTIDE SEQUENCE [LARGE SCALE GENOMIC DNA]</scope>
    <source>
        <strain evidence="2 3">CCUG 54555</strain>
    </source>
</reference>
<comment type="caution">
    <text evidence="2">The sequence shown here is derived from an EMBL/GenBank/DDBJ whole genome shotgun (WGS) entry which is preliminary data.</text>
</comment>
<accession>A0A6H9T6E9</accession>
<protein>
    <submittedName>
        <fullName evidence="2">Uncharacterized protein</fullName>
    </submittedName>
</protein>
<dbReference type="Proteomes" id="UP000430232">
    <property type="component" value="Unassembled WGS sequence"/>
</dbReference>
<dbReference type="EMBL" id="VZOJ01000102">
    <property type="protein sequence ID" value="KAB0633999.1"/>
    <property type="molecule type" value="Genomic_DNA"/>
</dbReference>
<evidence type="ECO:0000256" key="1">
    <source>
        <dbReference type="SAM" id="MobiDB-lite"/>
    </source>
</evidence>
<dbReference type="AlphaFoldDB" id="A0A6H9T6E9"/>
<keyword evidence="3" id="KW-1185">Reference proteome</keyword>
<gene>
    <name evidence="2" type="ORF">F7R21_26810</name>
</gene>
<organism evidence="2 3">
    <name type="scientific">Burkholderia latens</name>
    <dbReference type="NCBI Taxonomy" id="488446"/>
    <lineage>
        <taxon>Bacteria</taxon>
        <taxon>Pseudomonadati</taxon>
        <taxon>Pseudomonadota</taxon>
        <taxon>Betaproteobacteria</taxon>
        <taxon>Burkholderiales</taxon>
        <taxon>Burkholderiaceae</taxon>
        <taxon>Burkholderia</taxon>
        <taxon>Burkholderia cepacia complex</taxon>
    </lineage>
</organism>
<proteinExistence type="predicted"/>
<evidence type="ECO:0000313" key="2">
    <source>
        <dbReference type="EMBL" id="KAB0633999.1"/>
    </source>
</evidence>
<feature type="region of interest" description="Disordered" evidence="1">
    <location>
        <begin position="1"/>
        <end position="21"/>
    </location>
</feature>
<dbReference type="GeneID" id="99789174"/>
<evidence type="ECO:0000313" key="3">
    <source>
        <dbReference type="Proteomes" id="UP000430232"/>
    </source>
</evidence>